<evidence type="ECO:0000313" key="1">
    <source>
        <dbReference type="EMBL" id="MEU7074742.1"/>
    </source>
</evidence>
<evidence type="ECO:0000313" key="2">
    <source>
        <dbReference type="Proteomes" id="UP001551329"/>
    </source>
</evidence>
<proteinExistence type="predicted"/>
<dbReference type="Proteomes" id="UP001551329">
    <property type="component" value="Unassembled WGS sequence"/>
</dbReference>
<evidence type="ECO:0008006" key="3">
    <source>
        <dbReference type="Google" id="ProtNLM"/>
    </source>
</evidence>
<dbReference type="EMBL" id="JBEZAE010000029">
    <property type="protein sequence ID" value="MEU7074742.1"/>
    <property type="molecule type" value="Genomic_DNA"/>
</dbReference>
<name>A0ABV3CIZ0_9ACTN</name>
<sequence length="276" mass="30424">MATFQVVHMDIGPAPGIFTAFIERALSTTGPWTRLGSIGLIDGEGYFYDNTAPYDVPVWYRVVLVIGGLESPRPELTGPLTLVGAGTVVLSDPNRPWADIEFGFCANAEQLSAAACNPTGPEFIWARFDPRLRRHDAGLFDRLDSETPADIYARRKDWESGARFITKTLAAIDQVYELFTVGGPLYLRAPTAYGIKDVYIQPRELLEEPLSETIDQRFPHRVWTFPYTVVDPVLAVQQGTDCANWCAVQNAFPTFADLTATGDTWADVATGVTVCP</sequence>
<gene>
    <name evidence="1" type="ORF">AB0A88_32080</name>
</gene>
<protein>
    <recommendedName>
        <fullName evidence="3">Minor tail protein</fullName>
    </recommendedName>
</protein>
<comment type="caution">
    <text evidence="1">The sequence shown here is derived from an EMBL/GenBank/DDBJ whole genome shotgun (WGS) entry which is preliminary data.</text>
</comment>
<keyword evidence="2" id="KW-1185">Reference proteome</keyword>
<accession>A0ABV3CIZ0</accession>
<organism evidence="1 2">
    <name type="scientific">Streptomyces narbonensis</name>
    <dbReference type="NCBI Taxonomy" id="67333"/>
    <lineage>
        <taxon>Bacteria</taxon>
        <taxon>Bacillati</taxon>
        <taxon>Actinomycetota</taxon>
        <taxon>Actinomycetes</taxon>
        <taxon>Kitasatosporales</taxon>
        <taxon>Streptomycetaceae</taxon>
        <taxon>Streptomyces</taxon>
    </lineage>
</organism>
<dbReference type="RefSeq" id="WP_358477222.1">
    <property type="nucleotide sequence ID" value="NZ_JBEZAE010000029.1"/>
</dbReference>
<reference evidence="1 2" key="1">
    <citation type="submission" date="2024-06" db="EMBL/GenBank/DDBJ databases">
        <title>The Natural Products Discovery Center: Release of the First 8490 Sequenced Strains for Exploring Actinobacteria Biosynthetic Diversity.</title>
        <authorList>
            <person name="Kalkreuter E."/>
            <person name="Kautsar S.A."/>
            <person name="Yang D."/>
            <person name="Bader C.D."/>
            <person name="Teijaro C.N."/>
            <person name="Fluegel L."/>
            <person name="Davis C.M."/>
            <person name="Simpson J.R."/>
            <person name="Lauterbach L."/>
            <person name="Steele A.D."/>
            <person name="Gui C."/>
            <person name="Meng S."/>
            <person name="Li G."/>
            <person name="Viehrig K."/>
            <person name="Ye F."/>
            <person name="Su P."/>
            <person name="Kiefer A.F."/>
            <person name="Nichols A."/>
            <person name="Cepeda A.J."/>
            <person name="Yan W."/>
            <person name="Fan B."/>
            <person name="Jiang Y."/>
            <person name="Adhikari A."/>
            <person name="Zheng C.-J."/>
            <person name="Schuster L."/>
            <person name="Cowan T.M."/>
            <person name="Smanski M.J."/>
            <person name="Chevrette M.G."/>
            <person name="De Carvalho L.P.S."/>
            <person name="Shen B."/>
        </authorList>
    </citation>
    <scope>NUCLEOTIDE SEQUENCE [LARGE SCALE GENOMIC DNA]</scope>
    <source>
        <strain evidence="1 2">NPDC045974</strain>
    </source>
</reference>